<dbReference type="RefSeq" id="XP_002945725.1">
    <property type="nucleotide sequence ID" value="XM_002945679.1"/>
</dbReference>
<proteinExistence type="predicted"/>
<sequence>MARACERDSAVHVGGIRMHMAVYGREKHVLCGVTVMDFVSRNILGIVVQALASTRAWAAEQGLLLRAEHGSPSGDGLVLAGGCIHNALQPVPQRLSGAQADADIFTPELNLAVAADGTPLDYQFGLSVEMAMFPYLFPFGVGAFMGGTTLVKYLAYCAKCLFSVWTLCKPYLLLMYVLHQSARLQEQNTEAVLESVHLDYKSQHPNASDEDAICHILKDKLPATLPNTPAWHRSNLQDLLCMVDRFGMPSFFLTLTTDKVSATCWPEVESLEQKLQDFCAGFTWQDTPAENAFITHKRMQSFMTDVLKAGRGAVQAGGALGCITNWVAVRHRGASEACLPDEAHFRWRCAGAPIADLQPIRVKHCKRNVESMGKNCQLHIARQQPDGSAFPTRTQNFPVGVQQFLSLVLAQVHPELLQHGYRRHGRMRSKKLFHAISTVHVAD</sequence>
<dbReference type="Proteomes" id="UP000001058">
    <property type="component" value="Unassembled WGS sequence"/>
</dbReference>
<dbReference type="AlphaFoldDB" id="D8THJ0"/>
<dbReference type="EMBL" id="GL378323">
    <property type="protein sequence ID" value="EFJ52720.1"/>
    <property type="molecule type" value="Genomic_DNA"/>
</dbReference>
<dbReference type="InterPro" id="IPR025476">
    <property type="entry name" value="Helitron_helicase-like"/>
</dbReference>
<name>D8THJ0_VOLCA</name>
<evidence type="ECO:0000313" key="3">
    <source>
        <dbReference type="Proteomes" id="UP000001058"/>
    </source>
</evidence>
<evidence type="ECO:0000259" key="1">
    <source>
        <dbReference type="Pfam" id="PF14214"/>
    </source>
</evidence>
<dbReference type="OrthoDB" id="687790at2759"/>
<reference evidence="2 3" key="1">
    <citation type="journal article" date="2010" name="Science">
        <title>Genomic analysis of organismal complexity in the multicellular green alga Volvox carteri.</title>
        <authorList>
            <person name="Prochnik S.E."/>
            <person name="Umen J."/>
            <person name="Nedelcu A.M."/>
            <person name="Hallmann A."/>
            <person name="Miller S.M."/>
            <person name="Nishii I."/>
            <person name="Ferris P."/>
            <person name="Kuo A."/>
            <person name="Mitros T."/>
            <person name="Fritz-Laylin L.K."/>
            <person name="Hellsten U."/>
            <person name="Chapman J."/>
            <person name="Simakov O."/>
            <person name="Rensing S.A."/>
            <person name="Terry A."/>
            <person name="Pangilinan J."/>
            <person name="Kapitonov V."/>
            <person name="Jurka J."/>
            <person name="Salamov A."/>
            <person name="Shapiro H."/>
            <person name="Schmutz J."/>
            <person name="Grimwood J."/>
            <person name="Lindquist E."/>
            <person name="Lucas S."/>
            <person name="Grigoriev I.V."/>
            <person name="Schmitt R."/>
            <person name="Kirk D."/>
            <person name="Rokhsar D.S."/>
        </authorList>
    </citation>
    <scope>NUCLEOTIDE SEQUENCE [LARGE SCALE GENOMIC DNA]</scope>
    <source>
        <strain evidence="3">f. Nagariensis / Eve</strain>
    </source>
</reference>
<keyword evidence="3" id="KW-1185">Reference proteome</keyword>
<dbReference type="KEGG" id="vcn:VOLCADRAFT_85990"/>
<dbReference type="Pfam" id="PF14214">
    <property type="entry name" value="Helitron_like_N"/>
    <property type="match status" value="1"/>
</dbReference>
<gene>
    <name evidence="2" type="ORF">VOLCADRAFT_85990</name>
</gene>
<dbReference type="InParanoid" id="D8THJ0"/>
<dbReference type="GeneID" id="9621702"/>
<organism evidence="3">
    <name type="scientific">Volvox carteri f. nagariensis</name>
    <dbReference type="NCBI Taxonomy" id="3068"/>
    <lineage>
        <taxon>Eukaryota</taxon>
        <taxon>Viridiplantae</taxon>
        <taxon>Chlorophyta</taxon>
        <taxon>core chlorophytes</taxon>
        <taxon>Chlorophyceae</taxon>
        <taxon>CS clade</taxon>
        <taxon>Chlamydomonadales</taxon>
        <taxon>Volvocaceae</taxon>
        <taxon>Volvox</taxon>
    </lineage>
</organism>
<evidence type="ECO:0000313" key="2">
    <source>
        <dbReference type="EMBL" id="EFJ52720.1"/>
    </source>
</evidence>
<accession>D8THJ0</accession>
<protein>
    <recommendedName>
        <fullName evidence="1">Helitron helicase-like domain-containing protein</fullName>
    </recommendedName>
</protein>
<feature type="domain" description="Helitron helicase-like" evidence="1">
    <location>
        <begin position="219"/>
        <end position="327"/>
    </location>
</feature>